<proteinExistence type="predicted"/>
<name>A0A841C5S9_9ACTN</name>
<dbReference type="EMBL" id="JACHMN010000003">
    <property type="protein sequence ID" value="MBB5874300.1"/>
    <property type="molecule type" value="Genomic_DNA"/>
</dbReference>
<keyword evidence="3" id="KW-1185">Reference proteome</keyword>
<evidence type="ECO:0008006" key="4">
    <source>
        <dbReference type="Google" id="ProtNLM"/>
    </source>
</evidence>
<dbReference type="SUPFAM" id="SSF48371">
    <property type="entry name" value="ARM repeat"/>
    <property type="match status" value="1"/>
</dbReference>
<gene>
    <name evidence="2" type="ORF">F4553_007734</name>
</gene>
<protein>
    <recommendedName>
        <fullName evidence="4">HEAT repeat domain-containing protein</fullName>
    </recommendedName>
</protein>
<organism evidence="2 3">
    <name type="scientific">Allocatelliglobosispora scoriae</name>
    <dbReference type="NCBI Taxonomy" id="643052"/>
    <lineage>
        <taxon>Bacteria</taxon>
        <taxon>Bacillati</taxon>
        <taxon>Actinomycetota</taxon>
        <taxon>Actinomycetes</taxon>
        <taxon>Micromonosporales</taxon>
        <taxon>Micromonosporaceae</taxon>
        <taxon>Allocatelliglobosispora</taxon>
    </lineage>
</organism>
<accession>A0A841C5S9</accession>
<comment type="caution">
    <text evidence="2">The sequence shown here is derived from an EMBL/GenBank/DDBJ whole genome shotgun (WGS) entry which is preliminary data.</text>
</comment>
<dbReference type="RefSeq" id="WP_184846322.1">
    <property type="nucleotide sequence ID" value="NZ_JACHMN010000003.1"/>
</dbReference>
<reference evidence="2 3" key="1">
    <citation type="submission" date="2020-08" db="EMBL/GenBank/DDBJ databases">
        <title>Sequencing the genomes of 1000 actinobacteria strains.</title>
        <authorList>
            <person name="Klenk H.-P."/>
        </authorList>
    </citation>
    <scope>NUCLEOTIDE SEQUENCE [LARGE SCALE GENOMIC DNA]</scope>
    <source>
        <strain evidence="2 3">DSM 45362</strain>
    </source>
</reference>
<evidence type="ECO:0000313" key="3">
    <source>
        <dbReference type="Proteomes" id="UP000587527"/>
    </source>
</evidence>
<evidence type="ECO:0000256" key="1">
    <source>
        <dbReference type="SAM" id="MobiDB-lite"/>
    </source>
</evidence>
<evidence type="ECO:0000313" key="2">
    <source>
        <dbReference type="EMBL" id="MBB5874300.1"/>
    </source>
</evidence>
<feature type="region of interest" description="Disordered" evidence="1">
    <location>
        <begin position="1"/>
        <end position="20"/>
    </location>
</feature>
<sequence>MSRTAPSRHGATGPPERLPSGFAEAVDAAERRGWDEVARLAEVLAEIERGADIDAARSALTLLVGTPKAVARLDENARRRLWWSPRSRPAIDAVMSHLNSSAIGPIGLALASTHADGRVRETAVARIVAAPVAELMPFLLLRTTDWVQQVRDRARAGLALLLADDLAAMLPAALGMALLIDGRLRGGFARTQLTAALTTAPVALRQRLAASPDREQRRLVFDTGLAQRWWRIEQLLAFAESDADIRIRSRAAEAACREAVWTRRTATLQRLARSAHSEVRVQALTGLSRAGYDDQVSPYLDDESALVRAVARDAVRRAGGDALAHYRRAVAQEVPALGAVAGLAETGSSGDAASIELLLAHPDAELRAQAVLGLLQLDAVPAGKVIALLRDPSADVVRVAGAVLRRRNVAVPAALLWELLGDGRAELRLAGYRFLRAGTGATQLRAALILAADADPRLAGRGRADATRLARDVAVRDQRRPSPRALTVTAGELADLEEVIARAAESLGAETTAVLLSLRGTR</sequence>
<dbReference type="InterPro" id="IPR016024">
    <property type="entry name" value="ARM-type_fold"/>
</dbReference>
<dbReference type="AlphaFoldDB" id="A0A841C5S9"/>
<dbReference type="Proteomes" id="UP000587527">
    <property type="component" value="Unassembled WGS sequence"/>
</dbReference>